<dbReference type="RefSeq" id="WP_343783766.1">
    <property type="nucleotide sequence ID" value="NZ_BAAACZ010000018.1"/>
</dbReference>
<keyword evidence="3" id="KW-1003">Cell membrane</keyword>
<dbReference type="InterPro" id="IPR055348">
    <property type="entry name" value="DctQ"/>
</dbReference>
<feature type="transmembrane region" description="Helical" evidence="9">
    <location>
        <begin position="104"/>
        <end position="125"/>
    </location>
</feature>
<comment type="subcellular location">
    <subcellularLocation>
        <location evidence="1">Cell inner membrane</location>
        <topology evidence="1">Multi-pass membrane protein</topology>
    </subcellularLocation>
</comment>
<evidence type="ECO:0000256" key="2">
    <source>
        <dbReference type="ARBA" id="ARBA00022448"/>
    </source>
</evidence>
<feature type="domain" description="Tripartite ATP-independent periplasmic transporters DctQ component" evidence="10">
    <location>
        <begin position="41"/>
        <end position="168"/>
    </location>
</feature>
<dbReference type="InterPro" id="IPR007387">
    <property type="entry name" value="TRAP_DctQ"/>
</dbReference>
<sequence>MKDHSFWKNPVVRGIGKALRFIDKAFLKLEEFILSGAVIVIAVMIAGNVISRELFGPSIWFHSEVALFAVVIATFMGISYAARKGRHISMSAIYDTVPWKVRKTMAIVIPAITAVILLYLSYVSYNYVLSVYESGRTTTSLQVPQWWMYMFIPLGFLTGGIQFLRNMIVNLVNKEVYIGTDAKDYNDLEPEKRDLDDNLQV</sequence>
<keyword evidence="7 9" id="KW-0472">Membrane</keyword>
<evidence type="ECO:0000256" key="9">
    <source>
        <dbReference type="SAM" id="Phobius"/>
    </source>
</evidence>
<dbReference type="Pfam" id="PF04290">
    <property type="entry name" value="DctQ"/>
    <property type="match status" value="1"/>
</dbReference>
<accession>A0ABP3K0D2</accession>
<evidence type="ECO:0000256" key="4">
    <source>
        <dbReference type="ARBA" id="ARBA00022519"/>
    </source>
</evidence>
<keyword evidence="5 9" id="KW-0812">Transmembrane</keyword>
<dbReference type="Proteomes" id="UP001500740">
    <property type="component" value="Unassembled WGS sequence"/>
</dbReference>
<feature type="transmembrane region" description="Helical" evidence="9">
    <location>
        <begin position="145"/>
        <end position="164"/>
    </location>
</feature>
<dbReference type="EMBL" id="BAAACZ010000018">
    <property type="protein sequence ID" value="GAA0467030.1"/>
    <property type="molecule type" value="Genomic_DNA"/>
</dbReference>
<reference evidence="12" key="1">
    <citation type="journal article" date="2019" name="Int. J. Syst. Evol. Microbiol.">
        <title>The Global Catalogue of Microorganisms (GCM) 10K type strain sequencing project: providing services to taxonomists for standard genome sequencing and annotation.</title>
        <authorList>
            <consortium name="The Broad Institute Genomics Platform"/>
            <consortium name="The Broad Institute Genome Sequencing Center for Infectious Disease"/>
            <person name="Wu L."/>
            <person name="Ma J."/>
        </authorList>
    </citation>
    <scope>NUCLEOTIDE SEQUENCE [LARGE SCALE GENOMIC DNA]</scope>
    <source>
        <strain evidence="12">JCM 14193</strain>
    </source>
</reference>
<evidence type="ECO:0000256" key="3">
    <source>
        <dbReference type="ARBA" id="ARBA00022475"/>
    </source>
</evidence>
<evidence type="ECO:0000259" key="10">
    <source>
        <dbReference type="Pfam" id="PF04290"/>
    </source>
</evidence>
<proteinExistence type="inferred from homology"/>
<feature type="transmembrane region" description="Helical" evidence="9">
    <location>
        <begin position="32"/>
        <end position="50"/>
    </location>
</feature>
<keyword evidence="4" id="KW-0997">Cell inner membrane</keyword>
<keyword evidence="2" id="KW-0813">Transport</keyword>
<evidence type="ECO:0000256" key="7">
    <source>
        <dbReference type="ARBA" id="ARBA00023136"/>
    </source>
</evidence>
<gene>
    <name evidence="11" type="ORF">GCM10008935_23730</name>
</gene>
<evidence type="ECO:0000256" key="5">
    <source>
        <dbReference type="ARBA" id="ARBA00022692"/>
    </source>
</evidence>
<dbReference type="PANTHER" id="PTHR35011:SF2">
    <property type="entry name" value="2,3-DIKETO-L-GULONATE TRAP TRANSPORTER SMALL PERMEASE PROTEIN YIAM"/>
    <property type="match status" value="1"/>
</dbReference>
<evidence type="ECO:0000313" key="11">
    <source>
        <dbReference type="EMBL" id="GAA0467030.1"/>
    </source>
</evidence>
<comment type="similarity">
    <text evidence="8">Belongs to the TRAP transporter small permease family.</text>
</comment>
<comment type="caution">
    <text evidence="11">The sequence shown here is derived from an EMBL/GenBank/DDBJ whole genome shotgun (WGS) entry which is preliminary data.</text>
</comment>
<feature type="transmembrane region" description="Helical" evidence="9">
    <location>
        <begin position="65"/>
        <end position="83"/>
    </location>
</feature>
<evidence type="ECO:0000313" key="12">
    <source>
        <dbReference type="Proteomes" id="UP001500740"/>
    </source>
</evidence>
<evidence type="ECO:0000256" key="8">
    <source>
        <dbReference type="ARBA" id="ARBA00038436"/>
    </source>
</evidence>
<evidence type="ECO:0000256" key="1">
    <source>
        <dbReference type="ARBA" id="ARBA00004429"/>
    </source>
</evidence>
<evidence type="ECO:0000256" key="6">
    <source>
        <dbReference type="ARBA" id="ARBA00022989"/>
    </source>
</evidence>
<protein>
    <recommendedName>
        <fullName evidence="10">Tripartite ATP-independent periplasmic transporters DctQ component domain-containing protein</fullName>
    </recommendedName>
</protein>
<name>A0ABP3K0D2_9BACI</name>
<dbReference type="PANTHER" id="PTHR35011">
    <property type="entry name" value="2,3-DIKETO-L-GULONATE TRAP TRANSPORTER SMALL PERMEASE PROTEIN YIAM"/>
    <property type="match status" value="1"/>
</dbReference>
<keyword evidence="6 9" id="KW-1133">Transmembrane helix</keyword>
<organism evidence="11 12">
    <name type="scientific">Alkalibacillus silvisoli</name>
    <dbReference type="NCBI Taxonomy" id="392823"/>
    <lineage>
        <taxon>Bacteria</taxon>
        <taxon>Bacillati</taxon>
        <taxon>Bacillota</taxon>
        <taxon>Bacilli</taxon>
        <taxon>Bacillales</taxon>
        <taxon>Bacillaceae</taxon>
        <taxon>Alkalibacillus</taxon>
    </lineage>
</organism>
<keyword evidence="12" id="KW-1185">Reference proteome</keyword>